<dbReference type="Proteomes" id="UP001239111">
    <property type="component" value="Chromosome 1"/>
</dbReference>
<dbReference type="EMBL" id="CM056741">
    <property type="protein sequence ID" value="KAJ8688566.1"/>
    <property type="molecule type" value="Genomic_DNA"/>
</dbReference>
<name>A0ACC2PYE2_9HYME</name>
<protein>
    <submittedName>
        <fullName evidence="1">Uncharacterized protein</fullName>
    </submittedName>
</protein>
<organism evidence="1 2">
    <name type="scientific">Eretmocerus hayati</name>
    <dbReference type="NCBI Taxonomy" id="131215"/>
    <lineage>
        <taxon>Eukaryota</taxon>
        <taxon>Metazoa</taxon>
        <taxon>Ecdysozoa</taxon>
        <taxon>Arthropoda</taxon>
        <taxon>Hexapoda</taxon>
        <taxon>Insecta</taxon>
        <taxon>Pterygota</taxon>
        <taxon>Neoptera</taxon>
        <taxon>Endopterygota</taxon>
        <taxon>Hymenoptera</taxon>
        <taxon>Apocrita</taxon>
        <taxon>Proctotrupomorpha</taxon>
        <taxon>Chalcidoidea</taxon>
        <taxon>Aphelinidae</taxon>
        <taxon>Aphelininae</taxon>
        <taxon>Eretmocerus</taxon>
    </lineage>
</organism>
<reference evidence="1" key="1">
    <citation type="submission" date="2023-04" db="EMBL/GenBank/DDBJ databases">
        <title>A chromosome-level genome assembly of the parasitoid wasp Eretmocerus hayati.</title>
        <authorList>
            <person name="Zhong Y."/>
            <person name="Liu S."/>
            <person name="Liu Y."/>
        </authorList>
    </citation>
    <scope>NUCLEOTIDE SEQUENCE</scope>
    <source>
        <strain evidence="1">ZJU_SS_LIU_2023</strain>
    </source>
</reference>
<gene>
    <name evidence="1" type="ORF">QAD02_024361</name>
</gene>
<evidence type="ECO:0000313" key="2">
    <source>
        <dbReference type="Proteomes" id="UP001239111"/>
    </source>
</evidence>
<evidence type="ECO:0000313" key="1">
    <source>
        <dbReference type="EMBL" id="KAJ8688566.1"/>
    </source>
</evidence>
<comment type="caution">
    <text evidence="1">The sequence shown here is derived from an EMBL/GenBank/DDBJ whole genome shotgun (WGS) entry which is preliminary data.</text>
</comment>
<keyword evidence="2" id="KW-1185">Reference proteome</keyword>
<sequence>MSKLSREDAKLVASQVGLFDSPGAKMLEYRLEPFARSKNGILGEHELLLVEISNPKLPNSVHSFFVKSTRDKTTSIGQLQDGIFDEEAHFYNKIVPVLLKSYVGEKWSPRCFLARSNLLVFEDLRSQGYSIRENFPLSEIDIKSALFSLATFHASSVLAEHRLGRKLSELFPNAFREREFTRTITNSQRLAYLVSKPSS</sequence>
<proteinExistence type="predicted"/>
<accession>A0ACC2PYE2</accession>